<sequence>MCTDRTAHSTGAALAGPGVSLTLNTLAEELLRNIKKLCSVLLFVRLKFLFGSLALQALDLVDQCSVTCLSSPSGRKVFQVLGGSGKLYSCLASCHYCPCPAFAFSVLRKNNSLLCKHILAVHLCQAMGLTQQESVSDRQMSDVLSGLGNGT</sequence>
<dbReference type="AlphaFoldDB" id="A0A3B3Q6Q1"/>
<keyword evidence="4" id="KW-1185">Reference proteome</keyword>
<keyword evidence="1" id="KW-0479">Metal-binding</keyword>
<evidence type="ECO:0000259" key="2">
    <source>
        <dbReference type="PROSITE" id="PS50966"/>
    </source>
</evidence>
<feature type="domain" description="SWIM-type" evidence="2">
    <location>
        <begin position="88"/>
        <end position="126"/>
    </location>
</feature>
<dbReference type="Proteomes" id="UP000261540">
    <property type="component" value="Unplaced"/>
</dbReference>
<evidence type="ECO:0000256" key="1">
    <source>
        <dbReference type="PROSITE-ProRule" id="PRU00325"/>
    </source>
</evidence>
<evidence type="ECO:0000313" key="3">
    <source>
        <dbReference type="Ensembl" id="ENSPKIP00000001086.1"/>
    </source>
</evidence>
<dbReference type="GO" id="GO:0097196">
    <property type="term" value="C:Shu complex"/>
    <property type="evidence" value="ECO:0007669"/>
    <property type="project" value="TreeGrafter"/>
</dbReference>
<dbReference type="PANTHER" id="PTHR28498:SF1">
    <property type="entry name" value="ZINC FINGER SWIM DOMAIN-CONTAINING PROTEIN 7"/>
    <property type="match status" value="1"/>
</dbReference>
<accession>A0A3B3Q6Q1</accession>
<name>A0A3B3Q6Q1_9TELE</name>
<dbReference type="PANTHER" id="PTHR28498">
    <property type="entry name" value="ZINC FINGER SWIM DOMAIN-CONTAINING PROTEIN 7"/>
    <property type="match status" value="1"/>
</dbReference>
<dbReference type="GO" id="GO:0000724">
    <property type="term" value="P:double-strand break repair via homologous recombination"/>
    <property type="evidence" value="ECO:0007669"/>
    <property type="project" value="TreeGrafter"/>
</dbReference>
<keyword evidence="1" id="KW-0863">Zinc-finger</keyword>
<reference evidence="3" key="1">
    <citation type="submission" date="2025-08" db="UniProtKB">
        <authorList>
            <consortium name="Ensembl"/>
        </authorList>
    </citation>
    <scope>IDENTIFICATION</scope>
</reference>
<protein>
    <submittedName>
        <fullName evidence="3">Zinc finger, SWIM-type containing 7</fullName>
    </submittedName>
</protein>
<dbReference type="STRING" id="1676925.ENSPKIP00000001086"/>
<dbReference type="InterPro" id="IPR007527">
    <property type="entry name" value="Znf_SWIM"/>
</dbReference>
<proteinExistence type="predicted"/>
<dbReference type="PROSITE" id="PS50966">
    <property type="entry name" value="ZF_SWIM"/>
    <property type="match status" value="1"/>
</dbReference>
<reference evidence="3" key="2">
    <citation type="submission" date="2025-09" db="UniProtKB">
        <authorList>
            <consortium name="Ensembl"/>
        </authorList>
    </citation>
    <scope>IDENTIFICATION</scope>
</reference>
<evidence type="ECO:0000313" key="4">
    <source>
        <dbReference type="Proteomes" id="UP000261540"/>
    </source>
</evidence>
<dbReference type="Ensembl" id="ENSPKIT00000024997.1">
    <property type="protein sequence ID" value="ENSPKIP00000001086.1"/>
    <property type="gene ID" value="ENSPKIG00000019504.1"/>
</dbReference>
<organism evidence="3 4">
    <name type="scientific">Paramormyrops kingsleyae</name>
    <dbReference type="NCBI Taxonomy" id="1676925"/>
    <lineage>
        <taxon>Eukaryota</taxon>
        <taxon>Metazoa</taxon>
        <taxon>Chordata</taxon>
        <taxon>Craniata</taxon>
        <taxon>Vertebrata</taxon>
        <taxon>Euteleostomi</taxon>
        <taxon>Actinopterygii</taxon>
        <taxon>Neopterygii</taxon>
        <taxon>Teleostei</taxon>
        <taxon>Osteoglossocephala</taxon>
        <taxon>Osteoglossomorpha</taxon>
        <taxon>Osteoglossiformes</taxon>
        <taxon>Mormyridae</taxon>
        <taxon>Paramormyrops</taxon>
    </lineage>
</organism>
<keyword evidence="1" id="KW-0862">Zinc</keyword>
<dbReference type="GeneTree" id="ENSGT00390000017523"/>
<dbReference type="GO" id="GO:0008270">
    <property type="term" value="F:zinc ion binding"/>
    <property type="evidence" value="ECO:0007669"/>
    <property type="project" value="UniProtKB-KW"/>
</dbReference>